<dbReference type="SMART" id="SM00460">
    <property type="entry name" value="TGc"/>
    <property type="match status" value="1"/>
</dbReference>
<dbReference type="GO" id="GO:0006508">
    <property type="term" value="P:proteolysis"/>
    <property type="evidence" value="ECO:0007669"/>
    <property type="project" value="UniProtKB-KW"/>
</dbReference>
<dbReference type="Proteomes" id="UP000199034">
    <property type="component" value="Unassembled WGS sequence"/>
</dbReference>
<dbReference type="AlphaFoldDB" id="A0A1G6WAZ8"/>
<dbReference type="Pfam" id="PF01841">
    <property type="entry name" value="Transglut_core"/>
    <property type="match status" value="1"/>
</dbReference>
<dbReference type="InterPro" id="IPR013589">
    <property type="entry name" value="Bac_transglu_N"/>
</dbReference>
<dbReference type="Pfam" id="PF08379">
    <property type="entry name" value="Bact_transglu_N"/>
    <property type="match status" value="1"/>
</dbReference>
<organism evidence="2 3">
    <name type="scientific">Nocardioides lianchengensis</name>
    <dbReference type="NCBI Taxonomy" id="1045774"/>
    <lineage>
        <taxon>Bacteria</taxon>
        <taxon>Bacillati</taxon>
        <taxon>Actinomycetota</taxon>
        <taxon>Actinomycetes</taxon>
        <taxon>Propionibacteriales</taxon>
        <taxon>Nocardioidaceae</taxon>
        <taxon>Nocardioides</taxon>
    </lineage>
</organism>
<accession>A0A1G6WAZ8</accession>
<keyword evidence="2" id="KW-0378">Hydrolase</keyword>
<dbReference type="PANTHER" id="PTHR33490">
    <property type="entry name" value="BLR5614 PROTEIN-RELATED"/>
    <property type="match status" value="1"/>
</dbReference>
<protein>
    <submittedName>
        <fullName evidence="2">Transglutaminase-like enzyme, putative cysteine protease</fullName>
    </submittedName>
</protein>
<dbReference type="Gene3D" id="3.10.620.30">
    <property type="match status" value="1"/>
</dbReference>
<dbReference type="InterPro" id="IPR038765">
    <property type="entry name" value="Papain-like_cys_pep_sf"/>
</dbReference>
<dbReference type="InterPro" id="IPR002931">
    <property type="entry name" value="Transglutaminase-like"/>
</dbReference>
<gene>
    <name evidence="2" type="ORF">SAMN05421872_109214</name>
</gene>
<name>A0A1G6WAZ8_9ACTN</name>
<proteinExistence type="predicted"/>
<dbReference type="SUPFAM" id="SSF54001">
    <property type="entry name" value="Cysteine proteinases"/>
    <property type="match status" value="1"/>
</dbReference>
<keyword evidence="3" id="KW-1185">Reference proteome</keyword>
<feature type="domain" description="Transglutaminase-like" evidence="1">
    <location>
        <begin position="169"/>
        <end position="236"/>
    </location>
</feature>
<evidence type="ECO:0000313" key="2">
    <source>
        <dbReference type="EMBL" id="SDD62407.1"/>
    </source>
</evidence>
<keyword evidence="2" id="KW-0645">Protease</keyword>
<dbReference type="GO" id="GO:0008233">
    <property type="term" value="F:peptidase activity"/>
    <property type="evidence" value="ECO:0007669"/>
    <property type="project" value="UniProtKB-KW"/>
</dbReference>
<evidence type="ECO:0000259" key="1">
    <source>
        <dbReference type="SMART" id="SM00460"/>
    </source>
</evidence>
<evidence type="ECO:0000313" key="3">
    <source>
        <dbReference type="Proteomes" id="UP000199034"/>
    </source>
</evidence>
<reference evidence="2 3" key="1">
    <citation type="submission" date="2016-10" db="EMBL/GenBank/DDBJ databases">
        <authorList>
            <person name="de Groot N.N."/>
        </authorList>
    </citation>
    <scope>NUCLEOTIDE SEQUENCE [LARGE SCALE GENOMIC DNA]</scope>
    <source>
        <strain evidence="2 3">CGMCC 4.6858</strain>
    </source>
</reference>
<sequence length="281" mass="31090">MSMQLRVVHTTGYEYDGKAVASYNQARLTPQTTPEQIVVHSRLEVTPKPWTYEYRDYFGTLVTAFEVLDPHESMTVTATSTVQTNRPAPHEPRLGWDDVRAYDVADRWTEYLTLPDLVAPPADFAQRLRTLAGDAALPGDAARAVCALVHDEVEYLPGSTDVQSVAALAWQQRAGVCQDMVHLVIGGLRSVGVPARYVSGYFHPRAEPTVGETVRGESHAWVEWWDDGWHPFDPTNDTAPGDRYVVVATGRDYQDVKPLSGIYSGAGTSQMSVQVEVTRLA</sequence>
<dbReference type="STRING" id="1045774.SAMN05421872_109214"/>
<dbReference type="RefSeq" id="WP_211753032.1">
    <property type="nucleotide sequence ID" value="NZ_FMZM01000009.1"/>
</dbReference>
<dbReference type="EMBL" id="FMZM01000009">
    <property type="protein sequence ID" value="SDD62407.1"/>
    <property type="molecule type" value="Genomic_DNA"/>
</dbReference>
<dbReference type="PANTHER" id="PTHR33490:SF6">
    <property type="entry name" value="SLL1049 PROTEIN"/>
    <property type="match status" value="1"/>
</dbReference>